<dbReference type="AlphaFoldDB" id="A0A5B6TJZ4"/>
<evidence type="ECO:0000313" key="4">
    <source>
        <dbReference type="EMBL" id="KAA3439707.1"/>
    </source>
</evidence>
<dbReference type="PANTHER" id="PTHR33546:SF1">
    <property type="entry name" value="LARGE, MULTIFUNCTIONAL SECRETED PROTEIN"/>
    <property type="match status" value="1"/>
</dbReference>
<feature type="compositionally biased region" description="Polar residues" evidence="1">
    <location>
        <begin position="38"/>
        <end position="54"/>
    </location>
</feature>
<dbReference type="InterPro" id="IPR055557">
    <property type="entry name" value="DUF7133"/>
</dbReference>
<evidence type="ECO:0000256" key="2">
    <source>
        <dbReference type="SAM" id="SignalP"/>
    </source>
</evidence>
<dbReference type="OrthoDB" id="9811395at2"/>
<feature type="chain" id="PRO_5022908754" evidence="2">
    <location>
        <begin position="29"/>
        <end position="403"/>
    </location>
</feature>
<protein>
    <submittedName>
        <fullName evidence="4">Sorbosone dehydrogenase family protein</fullName>
    </submittedName>
</protein>
<reference evidence="4 5" key="1">
    <citation type="submission" date="2019-07" db="EMBL/GenBank/DDBJ databases">
        <title>Rufibacter sp. nov., isolated from lake sediment.</title>
        <authorList>
            <person name="Qu J.-H."/>
        </authorList>
    </citation>
    <scope>NUCLEOTIDE SEQUENCE [LARGE SCALE GENOMIC DNA]</scope>
    <source>
        <strain evidence="4 5">NBS58-1</strain>
    </source>
</reference>
<dbReference type="Proteomes" id="UP000324133">
    <property type="component" value="Unassembled WGS sequence"/>
</dbReference>
<name>A0A5B6TJZ4_9BACT</name>
<dbReference type="RefSeq" id="WP_149089348.1">
    <property type="nucleotide sequence ID" value="NZ_VKKY01000001.1"/>
</dbReference>
<feature type="region of interest" description="Disordered" evidence="1">
    <location>
        <begin position="25"/>
        <end position="57"/>
    </location>
</feature>
<organism evidence="4 5">
    <name type="scientific">Rufibacter hautae</name>
    <dbReference type="NCBI Taxonomy" id="2595005"/>
    <lineage>
        <taxon>Bacteria</taxon>
        <taxon>Pseudomonadati</taxon>
        <taxon>Bacteroidota</taxon>
        <taxon>Cytophagia</taxon>
        <taxon>Cytophagales</taxon>
        <taxon>Hymenobacteraceae</taxon>
        <taxon>Rufibacter</taxon>
    </lineage>
</organism>
<evidence type="ECO:0000256" key="1">
    <source>
        <dbReference type="SAM" id="MobiDB-lite"/>
    </source>
</evidence>
<dbReference type="EMBL" id="VKKY01000001">
    <property type="protein sequence ID" value="KAA3439707.1"/>
    <property type="molecule type" value="Genomic_DNA"/>
</dbReference>
<dbReference type="InterPro" id="IPR011042">
    <property type="entry name" value="6-blade_b-propeller_TolB-like"/>
</dbReference>
<dbReference type="Pfam" id="PF23500">
    <property type="entry name" value="DUF7133"/>
    <property type="match status" value="1"/>
</dbReference>
<accession>A0A5B6TJZ4</accession>
<dbReference type="PANTHER" id="PTHR33546">
    <property type="entry name" value="LARGE, MULTIFUNCTIONAL SECRETED PROTEIN-RELATED"/>
    <property type="match status" value="1"/>
</dbReference>
<evidence type="ECO:0000313" key="5">
    <source>
        <dbReference type="Proteomes" id="UP000324133"/>
    </source>
</evidence>
<comment type="caution">
    <text evidence="4">The sequence shown here is derived from an EMBL/GenBank/DDBJ whole genome shotgun (WGS) entry which is preliminary data.</text>
</comment>
<dbReference type="InterPro" id="IPR011041">
    <property type="entry name" value="Quinoprot_gluc/sorb_DH_b-prop"/>
</dbReference>
<dbReference type="SUPFAM" id="SSF50952">
    <property type="entry name" value="Soluble quinoprotein glucose dehydrogenase"/>
    <property type="match status" value="1"/>
</dbReference>
<keyword evidence="2" id="KW-0732">Signal</keyword>
<keyword evidence="5" id="KW-1185">Reference proteome</keyword>
<evidence type="ECO:0000259" key="3">
    <source>
        <dbReference type="Pfam" id="PF23500"/>
    </source>
</evidence>
<feature type="signal peptide" evidence="2">
    <location>
        <begin position="1"/>
        <end position="28"/>
    </location>
</feature>
<dbReference type="Gene3D" id="2.120.10.30">
    <property type="entry name" value="TolB, C-terminal domain"/>
    <property type="match status" value="1"/>
</dbReference>
<feature type="domain" description="DUF7133" evidence="3">
    <location>
        <begin position="58"/>
        <end position="393"/>
    </location>
</feature>
<gene>
    <name evidence="4" type="ORF">FOA19_03235</name>
</gene>
<sequence length="403" mass="44338">MKKSTILRWSTCLLVVLCQLGCSSNSGKPDANEEGERTSTAAQDTASENVTEQPATDADLAKISLPDGFQISYFARNVVNARSMALGPDGTLYVGSRDKGSVYALPDRNKDGKADEVITIASGLNMPNGVALRNGSLFVAEISRITRYDNIAQNLKNPPKPAVVYDKFPTEEHHGWKYIAFGPDDKLYVPVGAPCNICLRKEPVYAAISRMNPDGSGLEVFASGVRNTVGFDWHPTTKELWFTDNGRDLMGDNMPPDELNRAPKKGMHFGYPFCHAGETLDPEFGKGKDCADYTAPVQKLNPHGGTLGMEFYTGAMFPENYKNQIFIAEHGSWNRTEKIGYRLSLYRTDAQGKGSFVPFAAGWLQDGKEWGRPVDVEVMPDGSMLVSDDMNDAIYRITYTGNK</sequence>
<proteinExistence type="predicted"/>